<evidence type="ECO:0000313" key="3">
    <source>
        <dbReference type="Proteomes" id="UP000663525"/>
    </source>
</evidence>
<feature type="region of interest" description="Disordered" evidence="1">
    <location>
        <begin position="1"/>
        <end position="55"/>
    </location>
</feature>
<protein>
    <submittedName>
        <fullName evidence="2">Uncharacterized protein</fullName>
    </submittedName>
</protein>
<accession>A0A897MZK5</accession>
<dbReference type="EMBL" id="CP064787">
    <property type="protein sequence ID" value="QSG05428.1"/>
    <property type="molecule type" value="Genomic_DNA"/>
</dbReference>
<gene>
    <name evidence="2" type="ORF">HSR121_1081</name>
</gene>
<proteinExistence type="predicted"/>
<evidence type="ECO:0000313" key="2">
    <source>
        <dbReference type="EMBL" id="QSG05428.1"/>
    </source>
</evidence>
<sequence>MQLAPGSGPVRRPSLTGHSKRPSTSGPNVHCLSRRAVDHTGVTEDPSAVTSEVSI</sequence>
<dbReference type="AlphaFoldDB" id="A0A897MZK5"/>
<reference evidence="2" key="1">
    <citation type="submission" date="2020-11" db="EMBL/GenBank/DDBJ databases">
        <title>Carbohydrate-dependent, anaerobic sulfur respiration: A novel catabolism in halophilic archaea.</title>
        <authorList>
            <person name="Sorokin D.Y."/>
            <person name="Messina E."/>
            <person name="Smedile F."/>
            <person name="La Cono V."/>
            <person name="Hallsworth J.E."/>
            <person name="Yakimov M.M."/>
        </authorList>
    </citation>
    <scope>NUCLEOTIDE SEQUENCE</scope>
    <source>
        <strain evidence="2">HSR12-1</strain>
    </source>
</reference>
<evidence type="ECO:0000256" key="1">
    <source>
        <dbReference type="SAM" id="MobiDB-lite"/>
    </source>
</evidence>
<name>A0A897MZK5_9EURY</name>
<dbReference type="Proteomes" id="UP000663525">
    <property type="component" value="Chromosome"/>
</dbReference>
<organism evidence="2 3">
    <name type="scientific">Halapricum desulfuricans</name>
    <dbReference type="NCBI Taxonomy" id="2841257"/>
    <lineage>
        <taxon>Archaea</taxon>
        <taxon>Methanobacteriati</taxon>
        <taxon>Methanobacteriota</taxon>
        <taxon>Stenosarchaea group</taxon>
        <taxon>Halobacteria</taxon>
        <taxon>Halobacteriales</taxon>
        <taxon>Haloarculaceae</taxon>
        <taxon>Halapricum</taxon>
    </lineage>
</organism>